<evidence type="ECO:0000313" key="10">
    <source>
        <dbReference type="EMBL" id="MCK0198702.1"/>
    </source>
</evidence>
<name>A0ABT0DFG1_9HYPH</name>
<organism evidence="10 11">
    <name type="scientific">Ancylobacter crimeensis</name>
    <dbReference type="NCBI Taxonomy" id="2579147"/>
    <lineage>
        <taxon>Bacteria</taxon>
        <taxon>Pseudomonadati</taxon>
        <taxon>Pseudomonadota</taxon>
        <taxon>Alphaproteobacteria</taxon>
        <taxon>Hyphomicrobiales</taxon>
        <taxon>Xanthobacteraceae</taxon>
        <taxon>Ancylobacter</taxon>
    </lineage>
</organism>
<keyword evidence="6" id="KW-0406">Ion transport</keyword>
<reference evidence="10 11" key="1">
    <citation type="submission" date="2022-04" db="EMBL/GenBank/DDBJ databases">
        <authorList>
            <person name="Grouzdev D.S."/>
            <person name="Pantiukh K.S."/>
            <person name="Krutkina M.S."/>
        </authorList>
    </citation>
    <scope>NUCLEOTIDE SEQUENCE [LARGE SCALE GENOMIC DNA]</scope>
    <source>
        <strain evidence="10 11">6x-1</strain>
    </source>
</reference>
<dbReference type="Pfam" id="PF25539">
    <property type="entry name" value="Bestrophin_2"/>
    <property type="match status" value="1"/>
</dbReference>
<gene>
    <name evidence="10" type="ORF">MWN34_17530</name>
</gene>
<evidence type="ECO:0000256" key="6">
    <source>
        <dbReference type="ARBA" id="ARBA00023065"/>
    </source>
</evidence>
<evidence type="ECO:0000256" key="1">
    <source>
        <dbReference type="ARBA" id="ARBA00004651"/>
    </source>
</evidence>
<dbReference type="InterPro" id="IPR044669">
    <property type="entry name" value="YneE/VCCN1/2-like"/>
</dbReference>
<evidence type="ECO:0000256" key="4">
    <source>
        <dbReference type="ARBA" id="ARBA00022692"/>
    </source>
</evidence>
<keyword evidence="4 9" id="KW-0812">Transmembrane</keyword>
<dbReference type="EMBL" id="JALKCH010000013">
    <property type="protein sequence ID" value="MCK0198702.1"/>
    <property type="molecule type" value="Genomic_DNA"/>
</dbReference>
<proteinExistence type="inferred from homology"/>
<protein>
    <submittedName>
        <fullName evidence="10">Bestrophin family protein</fullName>
    </submittedName>
</protein>
<dbReference type="PANTHER" id="PTHR33281:SF19">
    <property type="entry name" value="VOLTAGE-DEPENDENT ANION CHANNEL-FORMING PROTEIN YNEE"/>
    <property type="match status" value="1"/>
</dbReference>
<sequence>MIVRERPNLLKLFFIMRGSVVQRIWPQCLFVVVLSTAIVWAHAERPGLVPTLDGLPFTLIGIALSVFLGFRNSACYDRWWEARKQWGAILADARDLARQTLPLELSGPDGASARRILLLIVVDFVAVLASQLRGKLVPGGATSALSSGVSRFPAEAELRRAGLELARLNKAGSVSDIHFQILDATFSRLNAAAASCERIRATPVPFGYTLLLHRTAYLFCLLLPFGFADVLGWATPFFAGLVAYTFFGLDAMCDEMEEPFGTRANAVPIDAMSRIVAINLMEALGETELPPMPKPVDMILL</sequence>
<evidence type="ECO:0000256" key="5">
    <source>
        <dbReference type="ARBA" id="ARBA00022989"/>
    </source>
</evidence>
<evidence type="ECO:0000256" key="2">
    <source>
        <dbReference type="ARBA" id="ARBA00022448"/>
    </source>
</evidence>
<comment type="caution">
    <text evidence="10">The sequence shown here is derived from an EMBL/GenBank/DDBJ whole genome shotgun (WGS) entry which is preliminary data.</text>
</comment>
<dbReference type="PANTHER" id="PTHR33281">
    <property type="entry name" value="UPF0187 PROTEIN YNEE"/>
    <property type="match status" value="1"/>
</dbReference>
<keyword evidence="5 9" id="KW-1133">Transmembrane helix</keyword>
<dbReference type="RefSeq" id="WP_247030599.1">
    <property type="nucleotide sequence ID" value="NZ_JALKCH010000013.1"/>
</dbReference>
<comment type="similarity">
    <text evidence="8">Belongs to the anion channel-forming bestrophin (TC 1.A.46) family.</text>
</comment>
<evidence type="ECO:0000256" key="7">
    <source>
        <dbReference type="ARBA" id="ARBA00023136"/>
    </source>
</evidence>
<accession>A0ABT0DFG1</accession>
<keyword evidence="3" id="KW-1003">Cell membrane</keyword>
<keyword evidence="7 9" id="KW-0472">Membrane</keyword>
<evidence type="ECO:0000256" key="9">
    <source>
        <dbReference type="SAM" id="Phobius"/>
    </source>
</evidence>
<feature type="transmembrane region" description="Helical" evidence="9">
    <location>
        <begin position="55"/>
        <end position="74"/>
    </location>
</feature>
<evidence type="ECO:0000313" key="11">
    <source>
        <dbReference type="Proteomes" id="UP001203284"/>
    </source>
</evidence>
<comment type="subcellular location">
    <subcellularLocation>
        <location evidence="1">Cell membrane</location>
        <topology evidence="1">Multi-pass membrane protein</topology>
    </subcellularLocation>
</comment>
<dbReference type="Proteomes" id="UP001203284">
    <property type="component" value="Unassembled WGS sequence"/>
</dbReference>
<evidence type="ECO:0000256" key="3">
    <source>
        <dbReference type="ARBA" id="ARBA00022475"/>
    </source>
</evidence>
<keyword evidence="11" id="KW-1185">Reference proteome</keyword>
<evidence type="ECO:0000256" key="8">
    <source>
        <dbReference type="ARBA" id="ARBA00034708"/>
    </source>
</evidence>
<keyword evidence="2" id="KW-0813">Transport</keyword>
<feature type="transmembrane region" description="Helical" evidence="9">
    <location>
        <begin position="20"/>
        <end position="43"/>
    </location>
</feature>